<evidence type="ECO:0008006" key="5">
    <source>
        <dbReference type="Google" id="ProtNLM"/>
    </source>
</evidence>
<feature type="region of interest" description="Disordered" evidence="1">
    <location>
        <begin position="1"/>
        <end position="89"/>
    </location>
</feature>
<keyword evidence="2" id="KW-0472">Membrane</keyword>
<proteinExistence type="predicted"/>
<evidence type="ECO:0000313" key="3">
    <source>
        <dbReference type="EMBL" id="GLY82917.1"/>
    </source>
</evidence>
<keyword evidence="2" id="KW-1133">Transmembrane helix</keyword>
<evidence type="ECO:0000256" key="2">
    <source>
        <dbReference type="SAM" id="Phobius"/>
    </source>
</evidence>
<name>A0A9W6RZC7_9ACTN</name>
<dbReference type="InterPro" id="IPR021403">
    <property type="entry name" value="DUF3043"/>
</dbReference>
<dbReference type="RefSeq" id="WP_285566878.1">
    <property type="nucleotide sequence ID" value="NZ_BSTK01000001.1"/>
</dbReference>
<feature type="compositionally biased region" description="Basic and acidic residues" evidence="1">
    <location>
        <begin position="66"/>
        <end position="89"/>
    </location>
</feature>
<dbReference type="Pfam" id="PF11241">
    <property type="entry name" value="DUF3043"/>
    <property type="match status" value="1"/>
</dbReference>
<sequence length="201" mass="23187">MFRRRTETATEEPPQAPEADSTTKTVGKGRPTPKRRDAEKRNRQPITAPRTRREALARERRQRTQRTGDAKQIREGIARGDDRYLPRRDKGPVRKLARDYVDARRTFGEFFMYLTILSLVASMAAPLVIRIYLQTFALPAILLILIVESLWISNQVKKLARERHPDESTQGVGFYAAARSLQIRRLRMPQPRLKPGQKAQV</sequence>
<keyword evidence="2" id="KW-0812">Transmembrane</keyword>
<dbReference type="AlphaFoldDB" id="A0A9W6RZC7"/>
<evidence type="ECO:0000256" key="1">
    <source>
        <dbReference type="SAM" id="MobiDB-lite"/>
    </source>
</evidence>
<evidence type="ECO:0000313" key="4">
    <source>
        <dbReference type="Proteomes" id="UP001165074"/>
    </source>
</evidence>
<accession>A0A9W6RZC7</accession>
<protein>
    <recommendedName>
        <fullName evidence="5">DUF3043 domain-containing protein</fullName>
    </recommendedName>
</protein>
<comment type="caution">
    <text evidence="3">The sequence shown here is derived from an EMBL/GenBank/DDBJ whole genome shotgun (WGS) entry which is preliminary data.</text>
</comment>
<dbReference type="Proteomes" id="UP001165074">
    <property type="component" value="Unassembled WGS sequence"/>
</dbReference>
<keyword evidence="4" id="KW-1185">Reference proteome</keyword>
<feature type="transmembrane region" description="Helical" evidence="2">
    <location>
        <begin position="135"/>
        <end position="153"/>
    </location>
</feature>
<reference evidence="3" key="1">
    <citation type="submission" date="2023-03" db="EMBL/GenBank/DDBJ databases">
        <title>Actinoallomurus iriomotensis NBRC 103684.</title>
        <authorList>
            <person name="Ichikawa N."/>
            <person name="Sato H."/>
            <person name="Tonouchi N."/>
        </authorList>
    </citation>
    <scope>NUCLEOTIDE SEQUENCE</scope>
    <source>
        <strain evidence="3">NBRC 103684</strain>
    </source>
</reference>
<organism evidence="3 4">
    <name type="scientific">Actinoallomurus iriomotensis</name>
    <dbReference type="NCBI Taxonomy" id="478107"/>
    <lineage>
        <taxon>Bacteria</taxon>
        <taxon>Bacillati</taxon>
        <taxon>Actinomycetota</taxon>
        <taxon>Actinomycetes</taxon>
        <taxon>Streptosporangiales</taxon>
        <taxon>Thermomonosporaceae</taxon>
        <taxon>Actinoallomurus</taxon>
    </lineage>
</organism>
<gene>
    <name evidence="3" type="ORF">Airi02_008470</name>
</gene>
<dbReference type="EMBL" id="BSTK01000001">
    <property type="protein sequence ID" value="GLY82917.1"/>
    <property type="molecule type" value="Genomic_DNA"/>
</dbReference>
<feature type="transmembrane region" description="Helical" evidence="2">
    <location>
        <begin position="110"/>
        <end position="129"/>
    </location>
</feature>